<dbReference type="PANTHER" id="PTHR10516">
    <property type="entry name" value="PEPTIDYL-PROLYL CIS-TRANS ISOMERASE"/>
    <property type="match status" value="1"/>
</dbReference>
<accession>A0A485KK24</accession>
<evidence type="ECO:0000313" key="8">
    <source>
        <dbReference type="EMBL" id="KAF0701198.1"/>
    </source>
</evidence>
<evidence type="ECO:0000313" key="10">
    <source>
        <dbReference type="Proteomes" id="UP000332933"/>
    </source>
</evidence>
<keyword evidence="10" id="KW-1185">Reference proteome</keyword>
<dbReference type="Gene3D" id="3.10.50.40">
    <property type="match status" value="2"/>
</dbReference>
<dbReference type="InterPro" id="IPR050689">
    <property type="entry name" value="FKBP-type_PPIase"/>
</dbReference>
<dbReference type="InterPro" id="IPR001179">
    <property type="entry name" value="PPIase_FKBP_dom"/>
</dbReference>
<gene>
    <name evidence="9" type="primary">Aste57867_8307</name>
    <name evidence="8" type="ORF">As57867_008276</name>
    <name evidence="9" type="ORF">ASTE57867_8307</name>
</gene>
<reference evidence="8" key="2">
    <citation type="submission" date="2019-06" db="EMBL/GenBank/DDBJ databases">
        <title>Genomics analysis of Aphanomyces spp. identifies a new class of oomycete effector associated with host adaptation.</title>
        <authorList>
            <person name="Gaulin E."/>
        </authorList>
    </citation>
    <scope>NUCLEOTIDE SEQUENCE</scope>
    <source>
        <strain evidence="8">CBS 578.67</strain>
    </source>
</reference>
<evidence type="ECO:0000256" key="2">
    <source>
        <dbReference type="ARBA" id="ARBA00013194"/>
    </source>
</evidence>
<keyword evidence="3 5" id="KW-0697">Rotamase</keyword>
<keyword evidence="6" id="KW-0812">Transmembrane</keyword>
<dbReference type="FunFam" id="3.10.50.40:FF:000025">
    <property type="entry name" value="Peptidylprolyl isomerase"/>
    <property type="match status" value="1"/>
</dbReference>
<feature type="domain" description="PPIase FKBP-type" evidence="7">
    <location>
        <begin position="201"/>
        <end position="288"/>
    </location>
</feature>
<dbReference type="EMBL" id="CAADRA010005119">
    <property type="protein sequence ID" value="VFT85194.1"/>
    <property type="molecule type" value="Genomic_DNA"/>
</dbReference>
<evidence type="ECO:0000256" key="3">
    <source>
        <dbReference type="ARBA" id="ARBA00023110"/>
    </source>
</evidence>
<dbReference type="SUPFAM" id="SSF54534">
    <property type="entry name" value="FKBP-like"/>
    <property type="match status" value="2"/>
</dbReference>
<feature type="domain" description="PPIase FKBP-type" evidence="7">
    <location>
        <begin position="87"/>
        <end position="176"/>
    </location>
</feature>
<reference evidence="9 10" key="1">
    <citation type="submission" date="2019-03" db="EMBL/GenBank/DDBJ databases">
        <authorList>
            <person name="Gaulin E."/>
            <person name="Dumas B."/>
        </authorList>
    </citation>
    <scope>NUCLEOTIDE SEQUENCE [LARGE SCALE GENOMIC DNA]</scope>
    <source>
        <strain evidence="9">CBS 568.67</strain>
    </source>
</reference>
<dbReference type="PROSITE" id="PS50059">
    <property type="entry name" value="FKBP_PPIASE"/>
    <property type="match status" value="2"/>
</dbReference>
<dbReference type="AlphaFoldDB" id="A0A485KK24"/>
<dbReference type="InterPro" id="IPR046357">
    <property type="entry name" value="PPIase_dom_sf"/>
</dbReference>
<evidence type="ECO:0000256" key="6">
    <source>
        <dbReference type="SAM" id="Phobius"/>
    </source>
</evidence>
<feature type="transmembrane region" description="Helical" evidence="6">
    <location>
        <begin position="28"/>
        <end position="50"/>
    </location>
</feature>
<evidence type="ECO:0000256" key="4">
    <source>
        <dbReference type="ARBA" id="ARBA00023235"/>
    </source>
</evidence>
<keyword evidence="6" id="KW-0472">Membrane</keyword>
<organism evidence="9 10">
    <name type="scientific">Aphanomyces stellatus</name>
    <dbReference type="NCBI Taxonomy" id="120398"/>
    <lineage>
        <taxon>Eukaryota</taxon>
        <taxon>Sar</taxon>
        <taxon>Stramenopiles</taxon>
        <taxon>Oomycota</taxon>
        <taxon>Saprolegniomycetes</taxon>
        <taxon>Saprolegniales</taxon>
        <taxon>Verrucalvaceae</taxon>
        <taxon>Aphanomyces</taxon>
    </lineage>
</organism>
<dbReference type="FunFam" id="3.10.50.40:FF:000006">
    <property type="entry name" value="Peptidyl-prolyl cis-trans isomerase"/>
    <property type="match status" value="1"/>
</dbReference>
<dbReference type="PANTHER" id="PTHR10516:SF443">
    <property type="entry name" value="FK506-BINDING PROTEIN 59-RELATED"/>
    <property type="match status" value="1"/>
</dbReference>
<dbReference type="EC" id="5.2.1.8" evidence="2 5"/>
<dbReference type="GO" id="GO:0005737">
    <property type="term" value="C:cytoplasm"/>
    <property type="evidence" value="ECO:0007669"/>
    <property type="project" value="TreeGrafter"/>
</dbReference>
<name>A0A485KK24_9STRA</name>
<evidence type="ECO:0000313" key="9">
    <source>
        <dbReference type="EMBL" id="VFT85194.1"/>
    </source>
</evidence>
<dbReference type="GO" id="GO:0003755">
    <property type="term" value="F:peptidyl-prolyl cis-trans isomerase activity"/>
    <property type="evidence" value="ECO:0007669"/>
    <property type="project" value="UniProtKB-KW"/>
</dbReference>
<dbReference type="EMBL" id="VJMH01005098">
    <property type="protein sequence ID" value="KAF0701198.1"/>
    <property type="molecule type" value="Genomic_DNA"/>
</dbReference>
<protein>
    <recommendedName>
        <fullName evidence="2 5">peptidylprolyl isomerase</fullName>
        <ecNumber evidence="2 5">5.2.1.8</ecNumber>
    </recommendedName>
</protein>
<sequence length="291" mass="32056">MNPYDAVNPQANLKTSLAYSYAQAKFRYVYILPLLCFVVLTFQLLSINLYNSTVLSASDTTSTKVKPTSVVLDVILDGDVATYPREGDTVTVNYVGILDSGGRKFDSSYDREEPFSFTLGVGNVIQGWDEALLRMSLNESARVWIPSDLAYGASGVGNVVPPFADLIFEIHLLAINGIEISPRVQIQRQVPGDGIYFPKPGDTVTVHYVGTFTNGEKFDSSRDRGIPFSFIVGKGSVIKGWEEGIPQLSTGEKALLKIPYQLAYGEHGRRSIPAKSDLIFEVELLKIERDT</sequence>
<evidence type="ECO:0000256" key="5">
    <source>
        <dbReference type="PROSITE-ProRule" id="PRU00277"/>
    </source>
</evidence>
<evidence type="ECO:0000256" key="1">
    <source>
        <dbReference type="ARBA" id="ARBA00000971"/>
    </source>
</evidence>
<dbReference type="Pfam" id="PF00254">
    <property type="entry name" value="FKBP_C"/>
    <property type="match status" value="2"/>
</dbReference>
<evidence type="ECO:0000259" key="7">
    <source>
        <dbReference type="PROSITE" id="PS50059"/>
    </source>
</evidence>
<dbReference type="OrthoDB" id="1902587at2759"/>
<dbReference type="Proteomes" id="UP000332933">
    <property type="component" value="Unassembled WGS sequence"/>
</dbReference>
<keyword evidence="4 5" id="KW-0413">Isomerase</keyword>
<proteinExistence type="predicted"/>
<keyword evidence="6" id="KW-1133">Transmembrane helix</keyword>
<comment type="catalytic activity">
    <reaction evidence="1 5">
        <text>[protein]-peptidylproline (omega=180) = [protein]-peptidylproline (omega=0)</text>
        <dbReference type="Rhea" id="RHEA:16237"/>
        <dbReference type="Rhea" id="RHEA-COMP:10747"/>
        <dbReference type="Rhea" id="RHEA-COMP:10748"/>
        <dbReference type="ChEBI" id="CHEBI:83833"/>
        <dbReference type="ChEBI" id="CHEBI:83834"/>
        <dbReference type="EC" id="5.2.1.8"/>
    </reaction>
</comment>